<evidence type="ECO:0000313" key="2">
    <source>
        <dbReference type="Proteomes" id="UP000789759"/>
    </source>
</evidence>
<comment type="caution">
    <text evidence="1">The sequence shown here is derived from an EMBL/GenBank/DDBJ whole genome shotgun (WGS) entry which is preliminary data.</text>
</comment>
<reference evidence="1" key="1">
    <citation type="submission" date="2021-06" db="EMBL/GenBank/DDBJ databases">
        <authorList>
            <person name="Kallberg Y."/>
            <person name="Tangrot J."/>
            <person name="Rosling A."/>
        </authorList>
    </citation>
    <scope>NUCLEOTIDE SEQUENCE</scope>
    <source>
        <strain evidence="1">FL966</strain>
    </source>
</reference>
<feature type="non-terminal residue" evidence="1">
    <location>
        <position position="1"/>
    </location>
</feature>
<dbReference type="AlphaFoldDB" id="A0A9N9HEJ9"/>
<evidence type="ECO:0000313" key="1">
    <source>
        <dbReference type="EMBL" id="CAG8679072.1"/>
    </source>
</evidence>
<gene>
    <name evidence="1" type="ORF">CPELLU_LOCUS10679</name>
</gene>
<dbReference type="EMBL" id="CAJVQA010008929">
    <property type="protein sequence ID" value="CAG8679072.1"/>
    <property type="molecule type" value="Genomic_DNA"/>
</dbReference>
<sequence>KINTTNEFDQSFEDYNNFNEFIAEIEELESSKMFSTDMQIFEINNSNIDNEEDTRIENFTVEIEETNSKTKTSTTVIRDHLHRHEILKKNELCKSHPEKEQIE</sequence>
<organism evidence="1 2">
    <name type="scientific">Cetraspora pellucida</name>
    <dbReference type="NCBI Taxonomy" id="1433469"/>
    <lineage>
        <taxon>Eukaryota</taxon>
        <taxon>Fungi</taxon>
        <taxon>Fungi incertae sedis</taxon>
        <taxon>Mucoromycota</taxon>
        <taxon>Glomeromycotina</taxon>
        <taxon>Glomeromycetes</taxon>
        <taxon>Diversisporales</taxon>
        <taxon>Gigasporaceae</taxon>
        <taxon>Cetraspora</taxon>
    </lineage>
</organism>
<dbReference type="Proteomes" id="UP000789759">
    <property type="component" value="Unassembled WGS sequence"/>
</dbReference>
<name>A0A9N9HEJ9_9GLOM</name>
<accession>A0A9N9HEJ9</accession>
<proteinExistence type="predicted"/>
<keyword evidence="2" id="KW-1185">Reference proteome</keyword>
<protein>
    <submittedName>
        <fullName evidence="1">5388_t:CDS:1</fullName>
    </submittedName>
</protein>